<dbReference type="GeneID" id="54559258"/>
<evidence type="ECO:0000313" key="2">
    <source>
        <dbReference type="EMBL" id="KAF2168273.1"/>
    </source>
</evidence>
<name>A0A6A6CNQ4_ZASCE</name>
<evidence type="ECO:0008006" key="4">
    <source>
        <dbReference type="Google" id="ProtNLM"/>
    </source>
</evidence>
<dbReference type="EMBL" id="ML993591">
    <property type="protein sequence ID" value="KAF2168273.1"/>
    <property type="molecule type" value="Genomic_DNA"/>
</dbReference>
<reference evidence="2" key="1">
    <citation type="journal article" date="2020" name="Stud. Mycol.">
        <title>101 Dothideomycetes genomes: a test case for predicting lifestyles and emergence of pathogens.</title>
        <authorList>
            <person name="Haridas S."/>
            <person name="Albert R."/>
            <person name="Binder M."/>
            <person name="Bloem J."/>
            <person name="Labutti K."/>
            <person name="Salamov A."/>
            <person name="Andreopoulos B."/>
            <person name="Baker S."/>
            <person name="Barry K."/>
            <person name="Bills G."/>
            <person name="Bluhm B."/>
            <person name="Cannon C."/>
            <person name="Castanera R."/>
            <person name="Culley D."/>
            <person name="Daum C."/>
            <person name="Ezra D."/>
            <person name="Gonzalez J."/>
            <person name="Henrissat B."/>
            <person name="Kuo A."/>
            <person name="Liang C."/>
            <person name="Lipzen A."/>
            <person name="Lutzoni F."/>
            <person name="Magnuson J."/>
            <person name="Mondo S."/>
            <person name="Nolan M."/>
            <person name="Ohm R."/>
            <person name="Pangilinan J."/>
            <person name="Park H.-J."/>
            <person name="Ramirez L."/>
            <person name="Alfaro M."/>
            <person name="Sun H."/>
            <person name="Tritt A."/>
            <person name="Yoshinaga Y."/>
            <person name="Zwiers L.-H."/>
            <person name="Turgeon B."/>
            <person name="Goodwin S."/>
            <person name="Spatafora J."/>
            <person name="Crous P."/>
            <person name="Grigoriev I."/>
        </authorList>
    </citation>
    <scope>NUCLEOTIDE SEQUENCE</scope>
    <source>
        <strain evidence="2">ATCC 36951</strain>
    </source>
</reference>
<dbReference type="OrthoDB" id="3940644at2759"/>
<proteinExistence type="predicted"/>
<dbReference type="AlphaFoldDB" id="A0A6A6CNQ4"/>
<feature type="region of interest" description="Disordered" evidence="1">
    <location>
        <begin position="1"/>
        <end position="31"/>
    </location>
</feature>
<dbReference type="RefSeq" id="XP_033669162.1">
    <property type="nucleotide sequence ID" value="XM_033805986.1"/>
</dbReference>
<protein>
    <recommendedName>
        <fullName evidence="4">Transcription factor domain-containing protein</fullName>
    </recommendedName>
</protein>
<organism evidence="2 3">
    <name type="scientific">Zasmidium cellare ATCC 36951</name>
    <dbReference type="NCBI Taxonomy" id="1080233"/>
    <lineage>
        <taxon>Eukaryota</taxon>
        <taxon>Fungi</taxon>
        <taxon>Dikarya</taxon>
        <taxon>Ascomycota</taxon>
        <taxon>Pezizomycotina</taxon>
        <taxon>Dothideomycetes</taxon>
        <taxon>Dothideomycetidae</taxon>
        <taxon>Mycosphaerellales</taxon>
        <taxon>Mycosphaerellaceae</taxon>
        <taxon>Zasmidium</taxon>
    </lineage>
</organism>
<gene>
    <name evidence="2" type="ORF">M409DRAFT_21711</name>
</gene>
<dbReference type="Proteomes" id="UP000799537">
    <property type="component" value="Unassembled WGS sequence"/>
</dbReference>
<dbReference type="InterPro" id="IPR053178">
    <property type="entry name" value="Osmoadaptation_assoc"/>
</dbReference>
<evidence type="ECO:0000256" key="1">
    <source>
        <dbReference type="SAM" id="MobiDB-lite"/>
    </source>
</evidence>
<dbReference type="PANTHER" id="PTHR38111">
    <property type="entry name" value="ZN(2)-C6 FUNGAL-TYPE DOMAIN-CONTAINING PROTEIN-RELATED"/>
    <property type="match status" value="1"/>
</dbReference>
<evidence type="ECO:0000313" key="3">
    <source>
        <dbReference type="Proteomes" id="UP000799537"/>
    </source>
</evidence>
<accession>A0A6A6CNQ4</accession>
<keyword evidence="3" id="KW-1185">Reference proteome</keyword>
<sequence length="508" mass="56601">MCVQTIGQKLNRRSQQEGRRSGTRPIKNAARQQEKQQLVVARVQEIEISRPLLQSSLPDSDELDTQLFADFYETYLPATISPWRQITYLRAMAETVPGTKLLKLAKRTMGLAHVGALSHNERIRHESRIAYGRLLGMLNSSLRMAGTQKDVGSHVRGIVSTMALMTHVNDHVRQLSDDGKTDDCWVLHLETAQHLLTLQGPQHLDADQTLDRGLIRHICYNGFFLALAKRKAWTVHPAWLQIKSKGLAELLTVFGALPTLLERTDHALSTGGSVTQLLDHVSRLYIIANHAQGLFPQLQEPPSVGVTQAQRLRPNTEEVVVMASSSVFPKVYAPMSEVDANQFVCTAILSLVVQCTILRIWFLCPDTTMLVPSELQRKIEQNADQLARRLCKVILSFTQTDRVVPALIVRLCLTLAYHVFEQQKATAEMGWCHACLVANQARLDRVLHSNPHSLCKVGAVLPGIAEAGRYGDAFDPRAFTVRDDRDSGHDIIPDARCPAAIFGADKES</sequence>